<dbReference type="AlphaFoldDB" id="A0A5C1A8E4"/>
<dbReference type="EMBL" id="CP042425">
    <property type="protein sequence ID" value="QEL14775.1"/>
    <property type="molecule type" value="Genomic_DNA"/>
</dbReference>
<evidence type="ECO:0008006" key="4">
    <source>
        <dbReference type="Google" id="ProtNLM"/>
    </source>
</evidence>
<organism evidence="2 3">
    <name type="scientific">Limnoglobus roseus</name>
    <dbReference type="NCBI Taxonomy" id="2598579"/>
    <lineage>
        <taxon>Bacteria</taxon>
        <taxon>Pseudomonadati</taxon>
        <taxon>Planctomycetota</taxon>
        <taxon>Planctomycetia</taxon>
        <taxon>Gemmatales</taxon>
        <taxon>Gemmataceae</taxon>
        <taxon>Limnoglobus</taxon>
    </lineage>
</organism>
<sequence length="444" mass="48644">MGLITNIKQRLGRRRHEPQRDTEVYPRLMQIMSGQRVANNTPVFKPTPWNLRAFSTTPYARRAINTIKNPIAQLGWEVVPKKGIEENSEIRRQCALVTTCLNNPNNEDSWRSLVEKVITDIMLGAGAIELKTGGDGMRPLWLYPVDALSVQIYAGWTGDRREAKYCQVPGYGMMTAGSGGIDLLADELIYIAPNPSTAHPFGCGPLEIAFTTISRLLGVGEYAGNVATNARPTTMLDLGKATAEQLAAFRSYWTNEIEGQGKMPILSTTEGATAIKLTADGDAALYLKWQEFLKAEIAAAFDISPQNLGVERDVNRSTGEVAEDRDWDQAIKPCAGLLASHINRDAIEAKLGFSQIEFRFTGLDREDEVATSKIFETYYKANVYTPNTILAKLGEPPAEHEWGDMTYADTQIALSAARGAGEVDDPALNGGKKKATAKPTTKGK</sequence>
<dbReference type="RefSeq" id="WP_149109641.1">
    <property type="nucleotide sequence ID" value="NZ_CP042425.1"/>
</dbReference>
<evidence type="ECO:0000256" key="1">
    <source>
        <dbReference type="SAM" id="MobiDB-lite"/>
    </source>
</evidence>
<dbReference type="InterPro" id="IPR006944">
    <property type="entry name" value="Phage/GTA_portal"/>
</dbReference>
<evidence type="ECO:0000313" key="3">
    <source>
        <dbReference type="Proteomes" id="UP000324974"/>
    </source>
</evidence>
<accession>A0A5C1A8E4</accession>
<name>A0A5C1A8E4_9BACT</name>
<dbReference type="Proteomes" id="UP000324974">
    <property type="component" value="Chromosome"/>
</dbReference>
<reference evidence="3" key="1">
    <citation type="submission" date="2019-08" db="EMBL/GenBank/DDBJ databases">
        <title>Limnoglobus roseus gen. nov., sp. nov., a novel freshwater planctomycete with a giant genome from the family Gemmataceae.</title>
        <authorList>
            <person name="Kulichevskaya I.S."/>
            <person name="Naumoff D.G."/>
            <person name="Miroshnikov K."/>
            <person name="Ivanova A."/>
            <person name="Philippov D.A."/>
            <person name="Hakobyan A."/>
            <person name="Rijpstra I.C."/>
            <person name="Sinninghe Damste J.S."/>
            <person name="Liesack W."/>
            <person name="Dedysh S.N."/>
        </authorList>
    </citation>
    <scope>NUCLEOTIDE SEQUENCE [LARGE SCALE GENOMIC DNA]</scope>
    <source>
        <strain evidence="3">PX52</strain>
    </source>
</reference>
<feature type="region of interest" description="Disordered" evidence="1">
    <location>
        <begin position="419"/>
        <end position="444"/>
    </location>
</feature>
<proteinExistence type="predicted"/>
<protein>
    <recommendedName>
        <fullName evidence="4">Phage portal protein</fullName>
    </recommendedName>
</protein>
<dbReference type="Pfam" id="PF04860">
    <property type="entry name" value="Phage_portal"/>
    <property type="match status" value="1"/>
</dbReference>
<keyword evidence="3" id="KW-1185">Reference proteome</keyword>
<feature type="compositionally biased region" description="Basic residues" evidence="1">
    <location>
        <begin position="431"/>
        <end position="444"/>
    </location>
</feature>
<gene>
    <name evidence="2" type="ORF">PX52LOC_01669</name>
</gene>
<dbReference type="KEGG" id="lrs:PX52LOC_01669"/>
<evidence type="ECO:0000313" key="2">
    <source>
        <dbReference type="EMBL" id="QEL14775.1"/>
    </source>
</evidence>
<dbReference type="OrthoDB" id="9134461at2"/>